<feature type="signal peptide" evidence="1">
    <location>
        <begin position="1"/>
        <end position="23"/>
    </location>
</feature>
<accession>A0A9X3S526</accession>
<sequence>MRVRTFLGALLGTALLTPAAAHAQPAPLAQTEFTAAYAGEAKLVLNASAPGADWGVAGKESALLTVSVDGKPVTDVVTFFGAVPLDYDVAIGRVSAGKHDITVTLDAEKSPVQNAVVTSLKPSLAAEGDLVARYAPILYGRNLPTIPGTYENVNTDVPIISYHTTAVDAQGNRTIEYTMVWSNEDGGTNTPSLMARWGRTTDIEWLYRVVVDPQGNRISDAYQSSGHGTVAFDGIREADHPLLQVVTSNNNMAAVTDLATSSGYRFFLDTVDELPADRSREVMMDAHPWTYQVMAKEMAREGKIEAVANPDTQAMSDQRNYLYTDVKKKTSYPVAPRAGSFAGVALAAKVGDKWYTSHHGSTSISIERDDPAATTIELPAGTTAHDITALKALSVKNGTVGDYSIDVLAIRRGFLLDADYLPTPSFLTWSGKETLTQARTEALLWSRTSADGGAGGTVPATLSLSMGAAASFGAFTPGVDKTYTASTIADVTSTAGDAALTVSEPGRLANGTFTLPEPLQVAFSKSAWTGPVSHDSVAVNFSQHIGATDALRTGAYAKTLTFTLSTQTP</sequence>
<feature type="chain" id="PRO_5040774700" evidence="1">
    <location>
        <begin position="24"/>
        <end position="569"/>
    </location>
</feature>
<gene>
    <name evidence="2" type="ORF">OM076_33015</name>
</gene>
<dbReference type="Proteomes" id="UP001149140">
    <property type="component" value="Unassembled WGS sequence"/>
</dbReference>
<keyword evidence="1" id="KW-0732">Signal</keyword>
<evidence type="ECO:0000313" key="3">
    <source>
        <dbReference type="Proteomes" id="UP001149140"/>
    </source>
</evidence>
<name>A0A9X3S526_9ACTN</name>
<reference evidence="2" key="1">
    <citation type="submission" date="2022-10" db="EMBL/GenBank/DDBJ databases">
        <title>The WGS of Solirubrobacter ginsenosidimutans DSM 21036.</title>
        <authorList>
            <person name="Jiang Z."/>
        </authorList>
    </citation>
    <scope>NUCLEOTIDE SEQUENCE</scope>
    <source>
        <strain evidence="2">DSM 21036</strain>
    </source>
</reference>
<dbReference type="RefSeq" id="WP_270044394.1">
    <property type="nucleotide sequence ID" value="NZ_JAPDOD010000042.1"/>
</dbReference>
<evidence type="ECO:0000313" key="2">
    <source>
        <dbReference type="EMBL" id="MDA0165137.1"/>
    </source>
</evidence>
<proteinExistence type="predicted"/>
<keyword evidence="3" id="KW-1185">Reference proteome</keyword>
<dbReference type="AlphaFoldDB" id="A0A9X3S526"/>
<protein>
    <submittedName>
        <fullName evidence="2">Uncharacterized protein</fullName>
    </submittedName>
</protein>
<dbReference type="EMBL" id="JAPDOD010000042">
    <property type="protein sequence ID" value="MDA0165137.1"/>
    <property type="molecule type" value="Genomic_DNA"/>
</dbReference>
<organism evidence="2 3">
    <name type="scientific">Solirubrobacter ginsenosidimutans</name>
    <dbReference type="NCBI Taxonomy" id="490573"/>
    <lineage>
        <taxon>Bacteria</taxon>
        <taxon>Bacillati</taxon>
        <taxon>Actinomycetota</taxon>
        <taxon>Thermoleophilia</taxon>
        <taxon>Solirubrobacterales</taxon>
        <taxon>Solirubrobacteraceae</taxon>
        <taxon>Solirubrobacter</taxon>
    </lineage>
</organism>
<evidence type="ECO:0000256" key="1">
    <source>
        <dbReference type="SAM" id="SignalP"/>
    </source>
</evidence>
<comment type="caution">
    <text evidence="2">The sequence shown here is derived from an EMBL/GenBank/DDBJ whole genome shotgun (WGS) entry which is preliminary data.</text>
</comment>